<comment type="subcellular location">
    <subcellularLocation>
        <location evidence="1">Cell membrane</location>
        <topology evidence="1">Multi-pass membrane protein</topology>
    </subcellularLocation>
</comment>
<gene>
    <name evidence="8" type="ORF">CLV43_102562</name>
</gene>
<feature type="region of interest" description="Disordered" evidence="5">
    <location>
        <begin position="1"/>
        <end position="35"/>
    </location>
</feature>
<feature type="transmembrane region" description="Helical" evidence="6">
    <location>
        <begin position="80"/>
        <end position="99"/>
    </location>
</feature>
<evidence type="ECO:0000256" key="1">
    <source>
        <dbReference type="ARBA" id="ARBA00004651"/>
    </source>
</evidence>
<dbReference type="InterPro" id="IPR005829">
    <property type="entry name" value="Sugar_transporter_CS"/>
</dbReference>
<proteinExistence type="predicted"/>
<keyword evidence="2 6" id="KW-0812">Transmembrane</keyword>
<feature type="transmembrane region" description="Helical" evidence="6">
    <location>
        <begin position="265"/>
        <end position="289"/>
    </location>
</feature>
<organism evidence="8 9">
    <name type="scientific">Umezawaea tangerina</name>
    <dbReference type="NCBI Taxonomy" id="84725"/>
    <lineage>
        <taxon>Bacteria</taxon>
        <taxon>Bacillati</taxon>
        <taxon>Actinomycetota</taxon>
        <taxon>Actinomycetes</taxon>
        <taxon>Pseudonocardiales</taxon>
        <taxon>Pseudonocardiaceae</taxon>
        <taxon>Umezawaea</taxon>
    </lineage>
</organism>
<dbReference type="GO" id="GO:0022857">
    <property type="term" value="F:transmembrane transporter activity"/>
    <property type="evidence" value="ECO:0007669"/>
    <property type="project" value="InterPro"/>
</dbReference>
<dbReference type="PROSITE" id="PS50850">
    <property type="entry name" value="MFS"/>
    <property type="match status" value="1"/>
</dbReference>
<feature type="compositionally biased region" description="Low complexity" evidence="5">
    <location>
        <begin position="17"/>
        <end position="35"/>
    </location>
</feature>
<dbReference type="AlphaFoldDB" id="A0A2T0TH28"/>
<comment type="caution">
    <text evidence="8">The sequence shown here is derived from an EMBL/GenBank/DDBJ whole genome shotgun (WGS) entry which is preliminary data.</text>
</comment>
<sequence>MSTFLSGADHPDHTDPTDSTTTASTTAASTTTADDTAWPQPQVGFLFFLGFAAIGAAMANLVPLVLTLSIKATAIDPEGATTIVSIVAGVGALFSLVAFPVLGRISDRTTSRLGRRRPFLLLGAVLVAVGSVGQLLAAGTFGLTAAGVVTAVGFSSAIVAVTAVIPDQLAPHRRGPASAIVGLSLPVGAVVGLFIAQLVSPNLPAMILLPAAVGVVGCVLLAAVLPDRRLAAAERPPFGARELLGTFWVNPLRDRDFAWAWLSRLLIFLGVAAIQAYQAFYLIIVLHFAPAEVAGAVFLSTLVLTAAALLFAPAAGKVSDRVGRRKPFVVTAALIFAAGLLLAAFAGSFPVFLVAMGVVGLGQGVYFAVDIALVTQILPDPANPAKDLGLMNIANTLPASIVPALAPAILSVSATAEAPQNFAALFTFGAVAGLLGAVLILPIRKAK</sequence>
<dbReference type="GO" id="GO:0005886">
    <property type="term" value="C:plasma membrane"/>
    <property type="evidence" value="ECO:0007669"/>
    <property type="project" value="UniProtKB-SubCell"/>
</dbReference>
<dbReference type="PROSITE" id="PS00216">
    <property type="entry name" value="SUGAR_TRANSPORT_1"/>
    <property type="match status" value="1"/>
</dbReference>
<evidence type="ECO:0000256" key="5">
    <source>
        <dbReference type="SAM" id="MobiDB-lite"/>
    </source>
</evidence>
<dbReference type="Proteomes" id="UP000239494">
    <property type="component" value="Unassembled WGS sequence"/>
</dbReference>
<evidence type="ECO:0000313" key="9">
    <source>
        <dbReference type="Proteomes" id="UP000239494"/>
    </source>
</evidence>
<dbReference type="SUPFAM" id="SSF103473">
    <property type="entry name" value="MFS general substrate transporter"/>
    <property type="match status" value="1"/>
</dbReference>
<feature type="transmembrane region" description="Helical" evidence="6">
    <location>
        <begin position="45"/>
        <end position="68"/>
    </location>
</feature>
<evidence type="ECO:0000256" key="6">
    <source>
        <dbReference type="SAM" id="Phobius"/>
    </source>
</evidence>
<evidence type="ECO:0000256" key="4">
    <source>
        <dbReference type="ARBA" id="ARBA00023136"/>
    </source>
</evidence>
<protein>
    <submittedName>
        <fullName evidence="8">MFS transporter</fullName>
    </submittedName>
</protein>
<dbReference type="EMBL" id="PVTF01000002">
    <property type="protein sequence ID" value="PRY44997.1"/>
    <property type="molecule type" value="Genomic_DNA"/>
</dbReference>
<feature type="transmembrane region" description="Helical" evidence="6">
    <location>
        <begin position="143"/>
        <end position="165"/>
    </location>
</feature>
<feature type="transmembrane region" description="Helical" evidence="6">
    <location>
        <begin position="328"/>
        <end position="346"/>
    </location>
</feature>
<dbReference type="InterPro" id="IPR011701">
    <property type="entry name" value="MFS"/>
</dbReference>
<feature type="transmembrane region" description="Helical" evidence="6">
    <location>
        <begin position="352"/>
        <end position="378"/>
    </location>
</feature>
<feature type="transmembrane region" description="Helical" evidence="6">
    <location>
        <begin position="390"/>
        <end position="410"/>
    </location>
</feature>
<evidence type="ECO:0000313" key="8">
    <source>
        <dbReference type="EMBL" id="PRY44997.1"/>
    </source>
</evidence>
<feature type="transmembrane region" description="Helical" evidence="6">
    <location>
        <begin position="205"/>
        <end position="225"/>
    </location>
</feature>
<keyword evidence="4 6" id="KW-0472">Membrane</keyword>
<evidence type="ECO:0000256" key="3">
    <source>
        <dbReference type="ARBA" id="ARBA00022989"/>
    </source>
</evidence>
<dbReference type="Pfam" id="PF07690">
    <property type="entry name" value="MFS_1"/>
    <property type="match status" value="1"/>
</dbReference>
<dbReference type="InterPro" id="IPR020846">
    <property type="entry name" value="MFS_dom"/>
</dbReference>
<keyword evidence="3 6" id="KW-1133">Transmembrane helix</keyword>
<name>A0A2T0TH28_9PSEU</name>
<dbReference type="OrthoDB" id="7584869at2"/>
<dbReference type="RefSeq" id="WP_106186553.1">
    <property type="nucleotide sequence ID" value="NZ_PVTF01000002.1"/>
</dbReference>
<reference evidence="8 9" key="1">
    <citation type="submission" date="2018-03" db="EMBL/GenBank/DDBJ databases">
        <title>Genomic Encyclopedia of Archaeal and Bacterial Type Strains, Phase II (KMG-II): from individual species to whole genera.</title>
        <authorList>
            <person name="Goeker M."/>
        </authorList>
    </citation>
    <scope>NUCLEOTIDE SEQUENCE [LARGE SCALE GENOMIC DNA]</scope>
    <source>
        <strain evidence="8 9">DSM 44720</strain>
    </source>
</reference>
<evidence type="ECO:0000259" key="7">
    <source>
        <dbReference type="PROSITE" id="PS50850"/>
    </source>
</evidence>
<keyword evidence="9" id="KW-1185">Reference proteome</keyword>
<dbReference type="Gene3D" id="1.20.1250.20">
    <property type="entry name" value="MFS general substrate transporter like domains"/>
    <property type="match status" value="2"/>
</dbReference>
<dbReference type="InterPro" id="IPR036259">
    <property type="entry name" value="MFS_trans_sf"/>
</dbReference>
<accession>A0A2T0TH28</accession>
<dbReference type="PANTHER" id="PTHR23528:SF1">
    <property type="entry name" value="MAJOR FACILITATOR SUPERFAMILY (MFS) PROFILE DOMAIN-CONTAINING PROTEIN"/>
    <property type="match status" value="1"/>
</dbReference>
<feature type="domain" description="Major facilitator superfamily (MFS) profile" evidence="7">
    <location>
        <begin position="48"/>
        <end position="447"/>
    </location>
</feature>
<evidence type="ECO:0000256" key="2">
    <source>
        <dbReference type="ARBA" id="ARBA00022692"/>
    </source>
</evidence>
<feature type="transmembrane region" description="Helical" evidence="6">
    <location>
        <begin position="119"/>
        <end position="137"/>
    </location>
</feature>
<dbReference type="PANTHER" id="PTHR23528">
    <property type="match status" value="1"/>
</dbReference>
<feature type="transmembrane region" description="Helical" evidence="6">
    <location>
        <begin position="177"/>
        <end position="199"/>
    </location>
</feature>
<feature type="transmembrane region" description="Helical" evidence="6">
    <location>
        <begin position="422"/>
        <end position="443"/>
    </location>
</feature>
<feature type="transmembrane region" description="Helical" evidence="6">
    <location>
        <begin position="295"/>
        <end position="316"/>
    </location>
</feature>